<dbReference type="InterPro" id="IPR002033">
    <property type="entry name" value="TatC"/>
</dbReference>
<keyword evidence="2 5" id="KW-0812">Transmembrane</keyword>
<evidence type="ECO:0000256" key="3">
    <source>
        <dbReference type="ARBA" id="ARBA00022989"/>
    </source>
</evidence>
<dbReference type="PANTHER" id="PTHR30371">
    <property type="entry name" value="SEC-INDEPENDENT PROTEIN TRANSLOCASE PROTEIN TATC"/>
    <property type="match status" value="1"/>
</dbReference>
<keyword evidence="3 5" id="KW-1133">Transmembrane helix</keyword>
<feature type="region of interest" description="Disordered" evidence="6">
    <location>
        <begin position="379"/>
        <end position="466"/>
    </location>
</feature>
<comment type="caution">
    <text evidence="5">Lacks conserved residue(s) required for the propagation of feature annotation.</text>
</comment>
<comment type="subunit">
    <text evidence="5">Forms a complex with TatA.</text>
</comment>
<gene>
    <name evidence="5" type="primary">tatC</name>
    <name evidence="7" type="ORF">GCM10007100_11650</name>
</gene>
<proteinExistence type="inferred from homology"/>
<name>A0A918TGW3_9BACT</name>
<dbReference type="HAMAP" id="MF_00902">
    <property type="entry name" value="TatC"/>
    <property type="match status" value="1"/>
</dbReference>
<evidence type="ECO:0000256" key="4">
    <source>
        <dbReference type="ARBA" id="ARBA00023136"/>
    </source>
</evidence>
<comment type="function">
    <text evidence="5">Part of the twin-arginine translocation (Tat) system that transports large folded proteins containing a characteristic twin-arginine motif in their signal peptide across membranes.</text>
</comment>
<feature type="transmembrane region" description="Helical" evidence="5">
    <location>
        <begin position="274"/>
        <end position="300"/>
    </location>
</feature>
<keyword evidence="8" id="KW-1185">Reference proteome</keyword>
<dbReference type="AlphaFoldDB" id="A0A918TGW3"/>
<keyword evidence="5" id="KW-1003">Cell membrane</keyword>
<dbReference type="RefSeq" id="WP_189568228.1">
    <property type="nucleotide sequence ID" value="NZ_BMXI01000004.1"/>
</dbReference>
<dbReference type="GO" id="GO:0043953">
    <property type="term" value="P:protein transport by the Tat complex"/>
    <property type="evidence" value="ECO:0007669"/>
    <property type="project" value="UniProtKB-UniRule"/>
</dbReference>
<feature type="compositionally biased region" description="Low complexity" evidence="6">
    <location>
        <begin position="399"/>
        <end position="408"/>
    </location>
</feature>
<comment type="similarity">
    <text evidence="5">Belongs to the TatC family.</text>
</comment>
<evidence type="ECO:0000256" key="2">
    <source>
        <dbReference type="ARBA" id="ARBA00022692"/>
    </source>
</evidence>
<dbReference type="Proteomes" id="UP000644507">
    <property type="component" value="Unassembled WGS sequence"/>
</dbReference>
<organism evidence="7 8">
    <name type="scientific">Roseibacillus persicicus</name>
    <dbReference type="NCBI Taxonomy" id="454148"/>
    <lineage>
        <taxon>Bacteria</taxon>
        <taxon>Pseudomonadati</taxon>
        <taxon>Verrucomicrobiota</taxon>
        <taxon>Verrucomicrobiia</taxon>
        <taxon>Verrucomicrobiales</taxon>
        <taxon>Verrucomicrobiaceae</taxon>
        <taxon>Roseibacillus</taxon>
    </lineage>
</organism>
<feature type="transmembrane region" description="Helical" evidence="5">
    <location>
        <begin position="312"/>
        <end position="329"/>
    </location>
</feature>
<evidence type="ECO:0000313" key="7">
    <source>
        <dbReference type="EMBL" id="GHC47575.1"/>
    </source>
</evidence>
<protein>
    <recommendedName>
        <fullName evidence="5">Sec-independent protein translocase protein TatC</fullName>
    </recommendedName>
</protein>
<keyword evidence="4 5" id="KW-0472">Membrane</keyword>
<comment type="caution">
    <text evidence="7">The sequence shown here is derived from an EMBL/GenBank/DDBJ whole genome shotgun (WGS) entry which is preliminary data.</text>
</comment>
<dbReference type="NCBIfam" id="TIGR00945">
    <property type="entry name" value="tatC"/>
    <property type="match status" value="1"/>
</dbReference>
<dbReference type="PANTHER" id="PTHR30371:SF0">
    <property type="entry name" value="SEC-INDEPENDENT PROTEIN TRANSLOCASE PROTEIN TATC, CHLOROPLASTIC-RELATED"/>
    <property type="match status" value="1"/>
</dbReference>
<evidence type="ECO:0000256" key="5">
    <source>
        <dbReference type="HAMAP-Rule" id="MF_00902"/>
    </source>
</evidence>
<reference evidence="7" key="2">
    <citation type="submission" date="2020-09" db="EMBL/GenBank/DDBJ databases">
        <authorList>
            <person name="Sun Q."/>
            <person name="Kim S."/>
        </authorList>
    </citation>
    <scope>NUCLEOTIDE SEQUENCE</scope>
    <source>
        <strain evidence="7">KCTC 12988</strain>
    </source>
</reference>
<dbReference type="GO" id="GO:0033281">
    <property type="term" value="C:TAT protein transport complex"/>
    <property type="evidence" value="ECO:0007669"/>
    <property type="project" value="UniProtKB-UniRule"/>
</dbReference>
<evidence type="ECO:0000256" key="6">
    <source>
        <dbReference type="SAM" id="MobiDB-lite"/>
    </source>
</evidence>
<keyword evidence="5" id="KW-0811">Translocation</keyword>
<evidence type="ECO:0000256" key="1">
    <source>
        <dbReference type="ARBA" id="ARBA00004141"/>
    </source>
</evidence>
<sequence length="466" mass="52520">MFLLTKLFQIRDSSNPDAEKPFLAHLDDLRVTLSRIILTLVVATLVCYVFRNQLMDVIRHPVEQVWSHSQKEALSGLNPKPTLDTWEKAVKVSNDAIGLNEAQRMHFQKFAGTEDENFAFHVESAYHFRIALAISDIKKRERYVASIPGISDQQHKQLKALVKGNPNAELDARGRMVLMQSLNPTEGFMLSVKLAFFAALVLSFPLLLLFLLQFVLPGLHKEEQRALFPALGIGFLLFLTGVLFAYFVILPNVLDFFYQYSMDMGIQNDWRIGYYISFATQFVLIFGLAFELPVVVMTLVKLGILSYEMMRNTRSYAVLAIVVIAAIITPTPDALTLGLLAGPMYVLYEICIWLAYFMDKKEKAKEEAEEKERMARLLAAPGAKSRADDDESEEKSEEVVATSPAALESSDEAEASEDIDEDDGFVGPDPEEEDLYSQAPIEPDEDEGDPDEPENRDEDPNFDPLK</sequence>
<comment type="subcellular location">
    <subcellularLocation>
        <location evidence="5">Cell membrane</location>
        <topology evidence="5">Multi-pass membrane protein</topology>
    </subcellularLocation>
    <subcellularLocation>
        <location evidence="1">Membrane</location>
        <topology evidence="1">Multi-pass membrane protein</topology>
    </subcellularLocation>
</comment>
<dbReference type="EMBL" id="BMXI01000004">
    <property type="protein sequence ID" value="GHC47575.1"/>
    <property type="molecule type" value="Genomic_DNA"/>
</dbReference>
<dbReference type="Pfam" id="PF00902">
    <property type="entry name" value="TatC"/>
    <property type="match status" value="1"/>
</dbReference>
<feature type="transmembrane region" description="Helical" evidence="5">
    <location>
        <begin position="228"/>
        <end position="254"/>
    </location>
</feature>
<accession>A0A918TGW3</accession>
<feature type="compositionally biased region" description="Acidic residues" evidence="6">
    <location>
        <begin position="442"/>
        <end position="466"/>
    </location>
</feature>
<keyword evidence="5" id="KW-0653">Protein transport</keyword>
<feature type="transmembrane region" description="Helical" evidence="5">
    <location>
        <begin position="335"/>
        <end position="356"/>
    </location>
</feature>
<reference evidence="7" key="1">
    <citation type="journal article" date="2014" name="Int. J. Syst. Evol. Microbiol.">
        <title>Complete genome sequence of Corynebacterium casei LMG S-19264T (=DSM 44701T), isolated from a smear-ripened cheese.</title>
        <authorList>
            <consortium name="US DOE Joint Genome Institute (JGI-PGF)"/>
            <person name="Walter F."/>
            <person name="Albersmeier A."/>
            <person name="Kalinowski J."/>
            <person name="Ruckert C."/>
        </authorList>
    </citation>
    <scope>NUCLEOTIDE SEQUENCE</scope>
    <source>
        <strain evidence="7">KCTC 12988</strain>
    </source>
</reference>
<feature type="transmembrane region" description="Helical" evidence="5">
    <location>
        <begin position="194"/>
        <end position="216"/>
    </location>
</feature>
<feature type="compositionally biased region" description="Acidic residues" evidence="6">
    <location>
        <begin position="409"/>
        <end position="435"/>
    </location>
</feature>
<dbReference type="GO" id="GO:0065002">
    <property type="term" value="P:intracellular protein transmembrane transport"/>
    <property type="evidence" value="ECO:0007669"/>
    <property type="project" value="TreeGrafter"/>
</dbReference>
<keyword evidence="5" id="KW-0813">Transport</keyword>
<evidence type="ECO:0000313" key="8">
    <source>
        <dbReference type="Proteomes" id="UP000644507"/>
    </source>
</evidence>
<dbReference type="GO" id="GO:0009977">
    <property type="term" value="F:proton motive force dependent protein transmembrane transporter activity"/>
    <property type="evidence" value="ECO:0007669"/>
    <property type="project" value="TreeGrafter"/>
</dbReference>